<reference evidence="2 3" key="1">
    <citation type="journal article" date="2018" name="Microbiol. Resour. Announc.">
        <title>Complete Genome Sequence of Acidithiobacillus ferridurans JCM 18981.</title>
        <authorList>
            <person name="Miyauchi T."/>
            <person name="Kouzuma A."/>
            <person name="Abe T."/>
            <person name="Watanabe K."/>
        </authorList>
    </citation>
    <scope>NUCLEOTIDE SEQUENCE [LARGE SCALE GENOMIC DNA]</scope>
    <source>
        <strain evidence="3">ATCC 33020 / DSM 29468 / JCM 18981 / 11Fe</strain>
    </source>
</reference>
<sequence>MRVSLSPLALFSYVWLLQIACFSVGVSYILLRLQDLSVLQMAIFPISWVAFALGTLFIRVLPRKKGAAKPVRILLANDGYYYVAYQIRKHIKLILLLGLTVVVYNYFMFGYPPFVDLVFGITSNYTYMNYGSFKNIIFSVFMLAPLLALYDKDNSYKYGVAIISFGILMLYSARGPIIQGILQLILVGAIKNRGKITFKNFLIVLLSAVIIIFVMGWIGALRTGTNTMYTALLIRRCFYSWPSGIVWVLAYISMPLQNLFSLVSSSFHNFKMGEVTLFTLVPGFLHRYLFSHSAAQIWNNIIQNYFPDAQNTVSTYLGTIYVDFGWPGVLGYNFIIGMISSLIYFYTKQRNDHFVRILYAIWSSGLLLMLFFNMFVLPSFLLEIILLLVIYRGVRHRVT</sequence>
<feature type="transmembrane region" description="Helical" evidence="1">
    <location>
        <begin position="7"/>
        <end position="30"/>
    </location>
</feature>
<dbReference type="Pfam" id="PF01901">
    <property type="entry name" value="O_anti_polymase"/>
    <property type="match status" value="1"/>
</dbReference>
<dbReference type="RefSeq" id="WP_126604298.1">
    <property type="nucleotide sequence ID" value="NZ_AP018795.1"/>
</dbReference>
<feature type="transmembrane region" description="Helical" evidence="1">
    <location>
        <begin position="93"/>
        <end position="112"/>
    </location>
</feature>
<name>A0A2Z6IKD1_ACIFI</name>
<proteinExistence type="predicted"/>
<keyword evidence="3" id="KW-1185">Reference proteome</keyword>
<keyword evidence="1" id="KW-0812">Transmembrane</keyword>
<evidence type="ECO:0008006" key="4">
    <source>
        <dbReference type="Google" id="ProtNLM"/>
    </source>
</evidence>
<gene>
    <name evidence="2" type="ORF">AFERRID_04610</name>
</gene>
<dbReference type="EMBL" id="AP018795">
    <property type="protein sequence ID" value="BBF64243.1"/>
    <property type="molecule type" value="Genomic_DNA"/>
</dbReference>
<dbReference type="InterPro" id="IPR002760">
    <property type="entry name" value="O_anti_polymase"/>
</dbReference>
<feature type="transmembrane region" description="Helical" evidence="1">
    <location>
        <begin position="42"/>
        <end position="62"/>
    </location>
</feature>
<feature type="transmembrane region" description="Helical" evidence="1">
    <location>
        <begin position="132"/>
        <end position="150"/>
    </location>
</feature>
<evidence type="ECO:0000256" key="1">
    <source>
        <dbReference type="SAM" id="Phobius"/>
    </source>
</evidence>
<feature type="transmembrane region" description="Helical" evidence="1">
    <location>
        <begin position="162"/>
        <end position="189"/>
    </location>
</feature>
<evidence type="ECO:0000313" key="3">
    <source>
        <dbReference type="Proteomes" id="UP000280188"/>
    </source>
</evidence>
<evidence type="ECO:0000313" key="2">
    <source>
        <dbReference type="EMBL" id="BBF64243.1"/>
    </source>
</evidence>
<keyword evidence="1" id="KW-1133">Transmembrane helix</keyword>
<feature type="transmembrane region" description="Helical" evidence="1">
    <location>
        <begin position="233"/>
        <end position="254"/>
    </location>
</feature>
<accession>A0A2Z6IKD1</accession>
<organism evidence="2 3">
    <name type="scientific">Acidithiobacillus ferridurans</name>
    <dbReference type="NCBI Taxonomy" id="1232575"/>
    <lineage>
        <taxon>Bacteria</taxon>
        <taxon>Pseudomonadati</taxon>
        <taxon>Pseudomonadota</taxon>
        <taxon>Acidithiobacillia</taxon>
        <taxon>Acidithiobacillales</taxon>
        <taxon>Acidithiobacillaceae</taxon>
        <taxon>Acidithiobacillus</taxon>
    </lineage>
</organism>
<feature type="transmembrane region" description="Helical" evidence="1">
    <location>
        <begin position="358"/>
        <end position="391"/>
    </location>
</feature>
<protein>
    <recommendedName>
        <fullName evidence="4">Oligosaccharide repeat unit polymerase</fullName>
    </recommendedName>
</protein>
<dbReference type="NCBIfam" id="TIGR04370">
    <property type="entry name" value="glyco_rpt_poly"/>
    <property type="match status" value="1"/>
</dbReference>
<dbReference type="Proteomes" id="UP000280188">
    <property type="component" value="Chromosome"/>
</dbReference>
<feature type="transmembrane region" description="Helical" evidence="1">
    <location>
        <begin position="201"/>
        <end position="221"/>
    </location>
</feature>
<keyword evidence="1" id="KW-0472">Membrane</keyword>
<dbReference type="AlphaFoldDB" id="A0A2Z6IKD1"/>
<feature type="transmembrane region" description="Helical" evidence="1">
    <location>
        <begin position="324"/>
        <end position="346"/>
    </location>
</feature>
<dbReference type="KEGG" id="afj:AFERRID_04610"/>